<evidence type="ECO:0000313" key="2">
    <source>
        <dbReference type="Proteomes" id="UP000026961"/>
    </source>
</evidence>
<dbReference type="AlphaFoldDB" id="A0A0D9ZIF5"/>
<dbReference type="EnsemblPlants" id="OGLUM04G06100.2">
    <property type="protein sequence ID" value="OGLUM04G06100.2"/>
    <property type="gene ID" value="OGLUM04G06100"/>
</dbReference>
<sequence length="90" mass="9547">MDEPSKTCIVTAASPPDKWTIPKIEMEDAVGAEAARVKCCKCFIRPRLSAGLLAVFAPVLSTADGTRELQQAVAGVLQSGIAKHSKHLTN</sequence>
<evidence type="ECO:0000313" key="1">
    <source>
        <dbReference type="EnsemblPlants" id="OGLUM04G06100.2"/>
    </source>
</evidence>
<dbReference type="Proteomes" id="UP000026961">
    <property type="component" value="Chromosome 4"/>
</dbReference>
<dbReference type="HOGENOM" id="CLU_2444441_0_0_1"/>
<reference evidence="1" key="2">
    <citation type="submission" date="2018-05" db="EMBL/GenBank/DDBJ databases">
        <title>OgluRS3 (Oryza glumaepatula Reference Sequence Version 3).</title>
        <authorList>
            <person name="Zhang J."/>
            <person name="Kudrna D."/>
            <person name="Lee S."/>
            <person name="Talag J."/>
            <person name="Welchert J."/>
            <person name="Wing R.A."/>
        </authorList>
    </citation>
    <scope>NUCLEOTIDE SEQUENCE [LARGE SCALE GENOMIC DNA]</scope>
</reference>
<reference evidence="1" key="1">
    <citation type="submission" date="2015-04" db="UniProtKB">
        <authorList>
            <consortium name="EnsemblPlants"/>
        </authorList>
    </citation>
    <scope>IDENTIFICATION</scope>
</reference>
<accession>A0A0D9ZIF5</accession>
<proteinExistence type="predicted"/>
<dbReference type="Gramene" id="OGLUM04G06100.2">
    <property type="protein sequence ID" value="OGLUM04G06100.2"/>
    <property type="gene ID" value="OGLUM04G06100"/>
</dbReference>
<name>A0A0D9ZIF5_9ORYZ</name>
<organism evidence="1">
    <name type="scientific">Oryza glumipatula</name>
    <dbReference type="NCBI Taxonomy" id="40148"/>
    <lineage>
        <taxon>Eukaryota</taxon>
        <taxon>Viridiplantae</taxon>
        <taxon>Streptophyta</taxon>
        <taxon>Embryophyta</taxon>
        <taxon>Tracheophyta</taxon>
        <taxon>Spermatophyta</taxon>
        <taxon>Magnoliopsida</taxon>
        <taxon>Liliopsida</taxon>
        <taxon>Poales</taxon>
        <taxon>Poaceae</taxon>
        <taxon>BOP clade</taxon>
        <taxon>Oryzoideae</taxon>
        <taxon>Oryzeae</taxon>
        <taxon>Oryzinae</taxon>
        <taxon>Oryza</taxon>
    </lineage>
</organism>
<keyword evidence="2" id="KW-1185">Reference proteome</keyword>
<protein>
    <submittedName>
        <fullName evidence="1">Uncharacterized protein</fullName>
    </submittedName>
</protein>